<evidence type="ECO:0000256" key="2">
    <source>
        <dbReference type="ARBA" id="ARBA00023015"/>
    </source>
</evidence>
<evidence type="ECO:0000313" key="9">
    <source>
        <dbReference type="EMBL" id="KAJ8768486.1"/>
    </source>
</evidence>
<feature type="compositionally biased region" description="Basic and acidic residues" evidence="7">
    <location>
        <begin position="221"/>
        <end position="237"/>
    </location>
</feature>
<dbReference type="GO" id="GO:0003700">
    <property type="term" value="F:DNA-binding transcription factor activity"/>
    <property type="evidence" value="ECO:0007669"/>
    <property type="project" value="InterPro"/>
</dbReference>
<evidence type="ECO:0000256" key="3">
    <source>
        <dbReference type="ARBA" id="ARBA00023125"/>
    </source>
</evidence>
<dbReference type="PANTHER" id="PTHR32096:SF127">
    <property type="entry name" value="WRKY DOMAIN-CONTAINING PROTEIN"/>
    <property type="match status" value="1"/>
</dbReference>
<dbReference type="GO" id="GO:0005634">
    <property type="term" value="C:nucleus"/>
    <property type="evidence" value="ECO:0007669"/>
    <property type="project" value="UniProtKB-SubCell"/>
</dbReference>
<protein>
    <recommendedName>
        <fullName evidence="8">WRKY domain-containing protein</fullName>
    </recommendedName>
</protein>
<dbReference type="PROSITE" id="PS50811">
    <property type="entry name" value="WRKY"/>
    <property type="match status" value="1"/>
</dbReference>
<feature type="region of interest" description="Disordered" evidence="7">
    <location>
        <begin position="214"/>
        <end position="278"/>
    </location>
</feature>
<sequence length="314" mass="35547">MEDWDLQAVVRGFSCEDILDNPPSLFAPLRFNHDELLKLPEGLEIITDDDLDGLQGFYNSFYTVLHQPLSPKTMSCTTTSILAPIEVKEPRKVPREQHPLLEPVDTSASRDCAVRAVKSRKSRKNQNKKIVQQVTADGLSSDTWAWRKYGQKPIKGSPYPRSYYRCSSLKGCLARKQVERSKSDPSVFIITYSAEHSHAHPTRRSALAGITRAKNYIPKEPTPREQESKTLNEEKHPSSPKLELVPSPQAPSTAFLEDEPLQRVSIENEQQQQPTMEDDTFDKAFDMMAFGADLFPSLEDFEGFFSDEFVNLGP</sequence>
<evidence type="ECO:0000256" key="4">
    <source>
        <dbReference type="ARBA" id="ARBA00023163"/>
    </source>
</evidence>
<evidence type="ECO:0000259" key="8">
    <source>
        <dbReference type="PROSITE" id="PS50811"/>
    </source>
</evidence>
<dbReference type="SMART" id="SM00774">
    <property type="entry name" value="WRKY"/>
    <property type="match status" value="1"/>
</dbReference>
<keyword evidence="5" id="KW-0539">Nucleus</keyword>
<organism evidence="9 10">
    <name type="scientific">Erythroxylum novogranatense</name>
    <dbReference type="NCBI Taxonomy" id="1862640"/>
    <lineage>
        <taxon>Eukaryota</taxon>
        <taxon>Viridiplantae</taxon>
        <taxon>Streptophyta</taxon>
        <taxon>Embryophyta</taxon>
        <taxon>Tracheophyta</taxon>
        <taxon>Spermatophyta</taxon>
        <taxon>Magnoliopsida</taxon>
        <taxon>eudicotyledons</taxon>
        <taxon>Gunneridae</taxon>
        <taxon>Pentapetalae</taxon>
        <taxon>rosids</taxon>
        <taxon>fabids</taxon>
        <taxon>Malpighiales</taxon>
        <taxon>Erythroxylaceae</taxon>
        <taxon>Erythroxylum</taxon>
    </lineage>
</organism>
<reference evidence="9 10" key="1">
    <citation type="submission" date="2021-09" db="EMBL/GenBank/DDBJ databases">
        <title>Genomic insights and catalytic innovation underlie evolution of tropane alkaloids biosynthesis.</title>
        <authorList>
            <person name="Wang Y.-J."/>
            <person name="Tian T."/>
            <person name="Huang J.-P."/>
            <person name="Huang S.-X."/>
        </authorList>
    </citation>
    <scope>NUCLEOTIDE SEQUENCE [LARGE SCALE GENOMIC DNA]</scope>
    <source>
        <strain evidence="9">KIB-2018</strain>
        <tissue evidence="9">Leaf</tissue>
    </source>
</reference>
<keyword evidence="10" id="KW-1185">Reference proteome</keyword>
<dbReference type="InterPro" id="IPR044810">
    <property type="entry name" value="WRKY_plant"/>
</dbReference>
<dbReference type="FunFam" id="2.20.25.80:FF:000007">
    <property type="entry name" value="WRKY transcription factor 22"/>
    <property type="match status" value="1"/>
</dbReference>
<comment type="similarity">
    <text evidence="6">Belongs to the WRKY group II-e family.</text>
</comment>
<dbReference type="Gene3D" id="2.20.25.80">
    <property type="entry name" value="WRKY domain"/>
    <property type="match status" value="1"/>
</dbReference>
<dbReference type="Proteomes" id="UP001159364">
    <property type="component" value="Linkage Group LG04"/>
</dbReference>
<name>A0AAV8TNI2_9ROSI</name>
<dbReference type="AlphaFoldDB" id="A0AAV8TNI2"/>
<comment type="caution">
    <text evidence="9">The sequence shown here is derived from an EMBL/GenBank/DDBJ whole genome shotgun (WGS) entry which is preliminary data.</text>
</comment>
<keyword evidence="2" id="KW-0805">Transcription regulation</keyword>
<comment type="subcellular location">
    <subcellularLocation>
        <location evidence="1">Nucleus</location>
    </subcellularLocation>
</comment>
<dbReference type="InterPro" id="IPR036576">
    <property type="entry name" value="WRKY_dom_sf"/>
</dbReference>
<dbReference type="GO" id="GO:0000976">
    <property type="term" value="F:transcription cis-regulatory region binding"/>
    <property type="evidence" value="ECO:0007669"/>
    <property type="project" value="TreeGrafter"/>
</dbReference>
<evidence type="ECO:0000313" key="10">
    <source>
        <dbReference type="Proteomes" id="UP001159364"/>
    </source>
</evidence>
<evidence type="ECO:0000256" key="1">
    <source>
        <dbReference type="ARBA" id="ARBA00004123"/>
    </source>
</evidence>
<dbReference type="InterPro" id="IPR003657">
    <property type="entry name" value="WRKY_dom"/>
</dbReference>
<proteinExistence type="inferred from homology"/>
<dbReference type="Pfam" id="PF03106">
    <property type="entry name" value="WRKY"/>
    <property type="match status" value="1"/>
</dbReference>
<dbReference type="PANTHER" id="PTHR32096">
    <property type="entry name" value="WRKY TRANSCRIPTION FACTOR 30-RELATED-RELATED"/>
    <property type="match status" value="1"/>
</dbReference>
<keyword evidence="4" id="KW-0804">Transcription</keyword>
<evidence type="ECO:0000256" key="7">
    <source>
        <dbReference type="SAM" id="MobiDB-lite"/>
    </source>
</evidence>
<accession>A0AAV8TNI2</accession>
<dbReference type="SUPFAM" id="SSF118290">
    <property type="entry name" value="WRKY DNA-binding domain"/>
    <property type="match status" value="1"/>
</dbReference>
<feature type="domain" description="WRKY" evidence="8">
    <location>
        <begin position="135"/>
        <end position="201"/>
    </location>
</feature>
<evidence type="ECO:0000256" key="5">
    <source>
        <dbReference type="ARBA" id="ARBA00023242"/>
    </source>
</evidence>
<feature type="compositionally biased region" description="Polar residues" evidence="7">
    <location>
        <begin position="265"/>
        <end position="275"/>
    </location>
</feature>
<dbReference type="EMBL" id="JAIWQS010000004">
    <property type="protein sequence ID" value="KAJ8768486.1"/>
    <property type="molecule type" value="Genomic_DNA"/>
</dbReference>
<keyword evidence="3" id="KW-0238">DNA-binding</keyword>
<gene>
    <name evidence="9" type="ORF">K2173_022575</name>
</gene>
<evidence type="ECO:0000256" key="6">
    <source>
        <dbReference type="ARBA" id="ARBA00060761"/>
    </source>
</evidence>